<dbReference type="InterPro" id="IPR001466">
    <property type="entry name" value="Beta-lactam-related"/>
</dbReference>
<keyword evidence="4" id="KW-1185">Reference proteome</keyword>
<evidence type="ECO:0000256" key="1">
    <source>
        <dbReference type="SAM" id="MobiDB-lite"/>
    </source>
</evidence>
<dbReference type="EMBL" id="JAKKPZ010000049">
    <property type="protein sequence ID" value="KAI1706290.1"/>
    <property type="molecule type" value="Genomic_DNA"/>
</dbReference>
<protein>
    <submittedName>
        <fullName evidence="3">Beta-lactamase domain-containing protein</fullName>
    </submittedName>
</protein>
<reference evidence="3" key="1">
    <citation type="submission" date="2022-01" db="EMBL/GenBank/DDBJ databases">
        <title>Genome Sequence Resource for Two Populations of Ditylenchus destructor, the Migratory Endoparasitic Phytonematode.</title>
        <authorList>
            <person name="Zhang H."/>
            <person name="Lin R."/>
            <person name="Xie B."/>
        </authorList>
    </citation>
    <scope>NUCLEOTIDE SEQUENCE</scope>
    <source>
        <strain evidence="3">BazhouSP</strain>
    </source>
</reference>
<dbReference type="GO" id="GO:0008233">
    <property type="term" value="F:peptidase activity"/>
    <property type="evidence" value="ECO:0007669"/>
    <property type="project" value="TreeGrafter"/>
</dbReference>
<sequence>MRQKLIYSLTGISTIGAASHFIHSKNESVPEGTSQELESFRCSLKKDYLQTRSEAEKRAEAAVKRYMIVNGVPGVSVGVSVKSATVWQRGFGFSDVETNSPCTPHTVMRIASISKSVTSAIAGKLIQSGKLDVDKSIYEYLPDFPKKKVDGEEVDITMRQLMSHMSGVRHYPKKDEKNSDAKKEETNQKNDQLPTDQSSPKPNETVMKDREEENQGPDSRYEEFHSNKKYDSVSAALELFKNDPLLHKPGTKFFYTTHGFTLVSAVLEKCAEKSFQVMVKELCHELGLRNTSTDVKLGIVGNRSKYYRRNKHHKLEHTPEVDNSCKWAGGGLISNVEDLLIFGNAMLYSSQSTSGSSPRAFLQRETILKLFNSEVLMPTKTHGPNVYHYGLGWQKVEAVPQVGGTPENRAAGYIFHSGAAVGASSILLIKPISNAPKDSGKAEGVCVAVLSNLQDSGHGIIALALELADIFKID</sequence>
<feature type="compositionally biased region" description="Polar residues" evidence="1">
    <location>
        <begin position="189"/>
        <end position="202"/>
    </location>
</feature>
<feature type="domain" description="Beta-lactamase-related" evidence="2">
    <location>
        <begin position="61"/>
        <end position="456"/>
    </location>
</feature>
<dbReference type="InterPro" id="IPR052794">
    <property type="entry name" value="Mito_Ser_Protease_LACTB"/>
</dbReference>
<feature type="compositionally biased region" description="Basic and acidic residues" evidence="1">
    <location>
        <begin position="206"/>
        <end position="226"/>
    </location>
</feature>
<dbReference type="PANTHER" id="PTHR46520:SF1">
    <property type="entry name" value="SERINE BETA-LACTAMASE-LIKE PROTEIN LACTB, MITOCHONDRIAL"/>
    <property type="match status" value="1"/>
</dbReference>
<dbReference type="AlphaFoldDB" id="A0AAD4MVW5"/>
<name>A0AAD4MVW5_9BILA</name>
<dbReference type="Pfam" id="PF00144">
    <property type="entry name" value="Beta-lactamase"/>
    <property type="match status" value="1"/>
</dbReference>
<dbReference type="PANTHER" id="PTHR46520">
    <property type="entry name" value="SERINE BETA-LACTAMASE-LIKE PROTEIN LACTB, MITOCHONDRIAL"/>
    <property type="match status" value="1"/>
</dbReference>
<evidence type="ECO:0000313" key="4">
    <source>
        <dbReference type="Proteomes" id="UP001201812"/>
    </source>
</evidence>
<dbReference type="Proteomes" id="UP001201812">
    <property type="component" value="Unassembled WGS sequence"/>
</dbReference>
<comment type="caution">
    <text evidence="3">The sequence shown here is derived from an EMBL/GenBank/DDBJ whole genome shotgun (WGS) entry which is preliminary data.</text>
</comment>
<dbReference type="InterPro" id="IPR012338">
    <property type="entry name" value="Beta-lactam/transpept-like"/>
</dbReference>
<dbReference type="GO" id="GO:0006508">
    <property type="term" value="P:proteolysis"/>
    <property type="evidence" value="ECO:0007669"/>
    <property type="project" value="TreeGrafter"/>
</dbReference>
<dbReference type="GO" id="GO:0019216">
    <property type="term" value="P:regulation of lipid metabolic process"/>
    <property type="evidence" value="ECO:0007669"/>
    <property type="project" value="TreeGrafter"/>
</dbReference>
<accession>A0AAD4MVW5</accession>
<gene>
    <name evidence="3" type="ORF">DdX_13131</name>
</gene>
<feature type="region of interest" description="Disordered" evidence="1">
    <location>
        <begin position="165"/>
        <end position="226"/>
    </location>
</feature>
<dbReference type="GO" id="GO:0005739">
    <property type="term" value="C:mitochondrion"/>
    <property type="evidence" value="ECO:0007669"/>
    <property type="project" value="TreeGrafter"/>
</dbReference>
<dbReference type="SUPFAM" id="SSF56601">
    <property type="entry name" value="beta-lactamase/transpeptidase-like"/>
    <property type="match status" value="1"/>
</dbReference>
<evidence type="ECO:0000259" key="2">
    <source>
        <dbReference type="Pfam" id="PF00144"/>
    </source>
</evidence>
<organism evidence="3 4">
    <name type="scientific">Ditylenchus destructor</name>
    <dbReference type="NCBI Taxonomy" id="166010"/>
    <lineage>
        <taxon>Eukaryota</taxon>
        <taxon>Metazoa</taxon>
        <taxon>Ecdysozoa</taxon>
        <taxon>Nematoda</taxon>
        <taxon>Chromadorea</taxon>
        <taxon>Rhabditida</taxon>
        <taxon>Tylenchina</taxon>
        <taxon>Tylenchomorpha</taxon>
        <taxon>Sphaerularioidea</taxon>
        <taxon>Anguinidae</taxon>
        <taxon>Anguininae</taxon>
        <taxon>Ditylenchus</taxon>
    </lineage>
</organism>
<proteinExistence type="predicted"/>
<dbReference type="Gene3D" id="3.40.710.10">
    <property type="entry name" value="DD-peptidase/beta-lactamase superfamily"/>
    <property type="match status" value="1"/>
</dbReference>
<feature type="compositionally biased region" description="Basic and acidic residues" evidence="1">
    <location>
        <begin position="173"/>
        <end position="188"/>
    </location>
</feature>
<evidence type="ECO:0000313" key="3">
    <source>
        <dbReference type="EMBL" id="KAI1706290.1"/>
    </source>
</evidence>